<reference evidence="1 2" key="1">
    <citation type="journal article" date="2016" name="ISME J.">
        <title>Chasing the elusive Euryarchaeota class WSA2: genomes reveal a uniquely fastidious methyl-reducing methanogen.</title>
        <authorList>
            <person name="Nobu M.K."/>
            <person name="Narihiro T."/>
            <person name="Kuroda K."/>
            <person name="Mei R."/>
            <person name="Liu W.T."/>
        </authorList>
    </citation>
    <scope>NUCLEOTIDE SEQUENCE [LARGE SCALE GENOMIC DNA]</scope>
    <source>
        <strain evidence="1">U1lsi0528_Bin089</strain>
    </source>
</reference>
<proteinExistence type="predicted"/>
<evidence type="ECO:0000313" key="2">
    <source>
        <dbReference type="Proteomes" id="UP000075578"/>
    </source>
</evidence>
<evidence type="ECO:0000313" key="1">
    <source>
        <dbReference type="EMBL" id="KYC46543.1"/>
    </source>
</evidence>
<dbReference type="Proteomes" id="UP000075578">
    <property type="component" value="Unassembled WGS sequence"/>
</dbReference>
<name>A0A150INJ1_9EURY</name>
<dbReference type="EMBL" id="LNGD01000197">
    <property type="protein sequence ID" value="KYC46543.1"/>
    <property type="molecule type" value="Genomic_DNA"/>
</dbReference>
<comment type="caution">
    <text evidence="1">The sequence shown here is derived from an EMBL/GenBank/DDBJ whole genome shotgun (WGS) entry which is preliminary data.</text>
</comment>
<dbReference type="AlphaFoldDB" id="A0A150INJ1"/>
<accession>A0A150INJ1</accession>
<organism evidence="1 2">
    <name type="scientific">Candidatus Methanofastidiosum methylothiophilum</name>
    <dbReference type="NCBI Taxonomy" id="1705564"/>
    <lineage>
        <taxon>Archaea</taxon>
        <taxon>Methanobacteriati</taxon>
        <taxon>Methanobacteriota</taxon>
        <taxon>Stenosarchaea group</taxon>
        <taxon>Candidatus Methanofastidiosia</taxon>
        <taxon>Candidatus Methanofastidiosales</taxon>
        <taxon>Candidatus Methanofastidiosaceae</taxon>
        <taxon>Candidatus Methanofastidiosum</taxon>
    </lineage>
</organism>
<sequence length="73" mass="8378">MSNISEAFIDDILVLYLGDTRSISSEFVTAFINLSSTITDRFIFDKPPFIFDWIKERISGCQYQRILIAAPLL</sequence>
<protein>
    <submittedName>
        <fullName evidence="1">Uncharacterized protein</fullName>
    </submittedName>
</protein>
<gene>
    <name evidence="1" type="ORF">AMQ74_01792</name>
</gene>